<dbReference type="Proteomes" id="UP000464374">
    <property type="component" value="Chromosome"/>
</dbReference>
<organism evidence="1 2">
    <name type="scientific">Treponema vincentii</name>
    <dbReference type="NCBI Taxonomy" id="69710"/>
    <lineage>
        <taxon>Bacteria</taxon>
        <taxon>Pseudomonadati</taxon>
        <taxon>Spirochaetota</taxon>
        <taxon>Spirochaetia</taxon>
        <taxon>Spirochaetales</taxon>
        <taxon>Treponemataceae</taxon>
        <taxon>Treponema</taxon>
    </lineage>
</organism>
<protein>
    <submittedName>
        <fullName evidence="1">Uncharacterized protein</fullName>
    </submittedName>
</protein>
<reference evidence="1 2" key="1">
    <citation type="submission" date="2020-01" db="EMBL/GenBank/DDBJ databases">
        <title>Complete genome sequence of a human oral phylogroup 1 Treponema sp. strain ATCC 700766, originally isolated from periodontitis dental plaque.</title>
        <authorList>
            <person name="Chan Y."/>
            <person name="Huo Y.-B."/>
            <person name="Yu X.-L."/>
            <person name="Zeng H."/>
            <person name="Leung W.-K."/>
            <person name="Watt R.M."/>
        </authorList>
    </citation>
    <scope>NUCLEOTIDE SEQUENCE [LARGE SCALE GENOMIC DNA]</scope>
    <source>
        <strain evidence="1 2">OMZ 804</strain>
    </source>
</reference>
<name>A0A6P1Y2C4_9SPIR</name>
<evidence type="ECO:0000313" key="2">
    <source>
        <dbReference type="Proteomes" id="UP000464374"/>
    </source>
</evidence>
<accession>A0A6P1Y2C4</accession>
<dbReference type="AlphaFoldDB" id="A0A6P1Y2C4"/>
<dbReference type="RefSeq" id="WP_162664325.1">
    <property type="nucleotide sequence ID" value="NZ_CP048020.1"/>
</dbReference>
<sequence>MQAAAVRSYNAKVDSKKRITLRNTIYEYFHIEEYEDGKIVLEPRELTKPFQISQNSLSMLDSSVDNFKIGNVSAPLSLSSYTDIE</sequence>
<evidence type="ECO:0000313" key="1">
    <source>
        <dbReference type="EMBL" id="QHX44026.1"/>
    </source>
</evidence>
<proteinExistence type="predicted"/>
<dbReference type="EMBL" id="CP048020">
    <property type="protein sequence ID" value="QHX44026.1"/>
    <property type="molecule type" value="Genomic_DNA"/>
</dbReference>
<gene>
    <name evidence="1" type="ORF">GWP43_11875</name>
</gene>
<dbReference type="KEGG" id="trz:GWP43_11875"/>